<reference evidence="1" key="1">
    <citation type="journal article" date="2015" name="PeerJ">
        <title>First genomic representation of candidate bacterial phylum KSB3 points to enhanced environmental sensing as a trigger of wastewater bulking.</title>
        <authorList>
            <person name="Sekiguchi Y."/>
            <person name="Ohashi A."/>
            <person name="Parks D.H."/>
            <person name="Yamauchi T."/>
            <person name="Tyson G.W."/>
            <person name="Hugenholtz P."/>
        </authorList>
    </citation>
    <scope>NUCLEOTIDE SEQUENCE [LARGE SCALE GENOMIC DNA]</scope>
</reference>
<dbReference type="Proteomes" id="UP000030700">
    <property type="component" value="Unassembled WGS sequence"/>
</dbReference>
<protein>
    <recommendedName>
        <fullName evidence="3">Periplasmic serine protease</fullName>
    </recommendedName>
</protein>
<evidence type="ECO:0000313" key="1">
    <source>
        <dbReference type="EMBL" id="GAK50706.1"/>
    </source>
</evidence>
<accession>A0A0S6VTF1</accession>
<dbReference type="InterPro" id="IPR002825">
    <property type="entry name" value="Pept_S49_ser-pept_pro"/>
</dbReference>
<organism evidence="1">
    <name type="scientific">Candidatus Moduliflexus flocculans</name>
    <dbReference type="NCBI Taxonomy" id="1499966"/>
    <lineage>
        <taxon>Bacteria</taxon>
        <taxon>Candidatus Moduliflexota</taxon>
        <taxon>Candidatus Moduliflexia</taxon>
        <taxon>Candidatus Moduliflexales</taxon>
        <taxon>Candidatus Moduliflexaceae</taxon>
    </lineage>
</organism>
<dbReference type="PANTHER" id="PTHR35984">
    <property type="entry name" value="PERIPLASMIC SERINE PROTEASE"/>
    <property type="match status" value="1"/>
</dbReference>
<keyword evidence="2" id="KW-1185">Reference proteome</keyword>
<dbReference type="PANTHER" id="PTHR35984:SF1">
    <property type="entry name" value="PERIPLASMIC SERINE PROTEASE"/>
    <property type="match status" value="1"/>
</dbReference>
<dbReference type="HOGENOM" id="CLU_881828_0_0_0"/>
<dbReference type="GO" id="GO:0016020">
    <property type="term" value="C:membrane"/>
    <property type="evidence" value="ECO:0007669"/>
    <property type="project" value="InterPro"/>
</dbReference>
<dbReference type="EMBL" id="DF820456">
    <property type="protein sequence ID" value="GAK50706.1"/>
    <property type="molecule type" value="Genomic_DNA"/>
</dbReference>
<dbReference type="AlphaFoldDB" id="A0A0S6VTF1"/>
<gene>
    <name evidence="1" type="ORF">U14_01939</name>
</gene>
<dbReference type="Pfam" id="PF01972">
    <property type="entry name" value="SDH_protease"/>
    <property type="match status" value="1"/>
</dbReference>
<name>A0A0S6VTF1_9BACT</name>
<dbReference type="STRING" id="1499966.U14_01939"/>
<evidence type="ECO:0000313" key="2">
    <source>
        <dbReference type="Proteomes" id="UP000030700"/>
    </source>
</evidence>
<evidence type="ECO:0008006" key="3">
    <source>
        <dbReference type="Google" id="ProtNLM"/>
    </source>
</evidence>
<proteinExistence type="predicted"/>
<dbReference type="SUPFAM" id="SSF52096">
    <property type="entry name" value="ClpP/crotonase"/>
    <property type="match status" value="1"/>
</dbReference>
<sequence length="315" mass="35810">MSENVNYFASIFPNKELLLPLEFVTLVKQLEQILQMPVILLVQNENPPFHDMNNLLCNEIYNLRSKIERHKKIAILLDSPGGNAASAYKIAKFLRRYCGGFTVLVPQYAKSAATLLSLGAEKIIMGEFAELGPMDAQIVDRERESISSSLDEIQSLERLFAASLDAIDQSMLLLAQRTGKKVDTILPHVLHFVSDITKPLFDKIDTVRYTQMSRILKVAEEYATRLLLPYYSQQEAEQIVRNLAEKYPEHGFVIDIEEARNIGLHVEMASTELQCIFENLMPFLNRTTLIGLIEEEKQNEQHNQHGGEEKTEGCI</sequence>
<dbReference type="InterPro" id="IPR029045">
    <property type="entry name" value="ClpP/crotonase-like_dom_sf"/>
</dbReference>
<dbReference type="Gene3D" id="3.90.226.10">
    <property type="entry name" value="2-enoyl-CoA Hydratase, Chain A, domain 1"/>
    <property type="match status" value="1"/>
</dbReference>